<sequence>MANIFARANLPQLLLIITILTYLEREFAHAANEGDFSRKIHQESGKDLVPEWKWTLNKLDFDEYFGVVRRTLGVIGAIFTIWIFVETRQKPSEKETTNELIGDMNLQLENLNVRVEEVRKSLLHLSCLYDAVQVQTKTKIVSKNCLQFIQQYQHAATYAPQLANPSRLVMVRQNKKQSSSPTLIGWLGHNQ</sequence>
<name>A0ABR0A310_9CRUS</name>
<comment type="caution">
    <text evidence="2">The sequence shown here is derived from an EMBL/GenBank/DDBJ whole genome shotgun (WGS) entry which is preliminary data.</text>
</comment>
<feature type="chain" id="PRO_5045437096" evidence="1">
    <location>
        <begin position="31"/>
        <end position="191"/>
    </location>
</feature>
<evidence type="ECO:0000313" key="2">
    <source>
        <dbReference type="EMBL" id="KAK4019526.1"/>
    </source>
</evidence>
<reference evidence="2 3" key="1">
    <citation type="journal article" date="2023" name="Nucleic Acids Res.">
        <title>The hologenome of Daphnia magna reveals possible DNA methylation and microbiome-mediated evolution of the host genome.</title>
        <authorList>
            <person name="Chaturvedi A."/>
            <person name="Li X."/>
            <person name="Dhandapani V."/>
            <person name="Marshall H."/>
            <person name="Kissane S."/>
            <person name="Cuenca-Cambronero M."/>
            <person name="Asole G."/>
            <person name="Calvet F."/>
            <person name="Ruiz-Romero M."/>
            <person name="Marangio P."/>
            <person name="Guigo R."/>
            <person name="Rago D."/>
            <person name="Mirbahai L."/>
            <person name="Eastwood N."/>
            <person name="Colbourne J.K."/>
            <person name="Zhou J."/>
            <person name="Mallon E."/>
            <person name="Orsini L."/>
        </authorList>
    </citation>
    <scope>NUCLEOTIDE SEQUENCE [LARGE SCALE GENOMIC DNA]</scope>
    <source>
        <strain evidence="2">LRV0_1</strain>
    </source>
</reference>
<evidence type="ECO:0000256" key="1">
    <source>
        <dbReference type="SAM" id="SignalP"/>
    </source>
</evidence>
<gene>
    <name evidence="2" type="ORF">OUZ56_001541</name>
</gene>
<proteinExistence type="predicted"/>
<keyword evidence="3" id="KW-1185">Reference proteome</keyword>
<accession>A0ABR0A310</accession>
<feature type="signal peptide" evidence="1">
    <location>
        <begin position="1"/>
        <end position="30"/>
    </location>
</feature>
<dbReference type="EMBL" id="JAOYFB010000036">
    <property type="protein sequence ID" value="KAK4019526.1"/>
    <property type="molecule type" value="Genomic_DNA"/>
</dbReference>
<keyword evidence="1" id="KW-0732">Signal</keyword>
<evidence type="ECO:0000313" key="3">
    <source>
        <dbReference type="Proteomes" id="UP001234178"/>
    </source>
</evidence>
<organism evidence="2 3">
    <name type="scientific">Daphnia magna</name>
    <dbReference type="NCBI Taxonomy" id="35525"/>
    <lineage>
        <taxon>Eukaryota</taxon>
        <taxon>Metazoa</taxon>
        <taxon>Ecdysozoa</taxon>
        <taxon>Arthropoda</taxon>
        <taxon>Crustacea</taxon>
        <taxon>Branchiopoda</taxon>
        <taxon>Diplostraca</taxon>
        <taxon>Cladocera</taxon>
        <taxon>Anomopoda</taxon>
        <taxon>Daphniidae</taxon>
        <taxon>Daphnia</taxon>
    </lineage>
</organism>
<protein>
    <submittedName>
        <fullName evidence="2">Uncharacterized protein</fullName>
    </submittedName>
</protein>
<dbReference type="Proteomes" id="UP001234178">
    <property type="component" value="Unassembled WGS sequence"/>
</dbReference>